<dbReference type="GO" id="GO:0016874">
    <property type="term" value="F:ligase activity"/>
    <property type="evidence" value="ECO:0007669"/>
    <property type="project" value="UniProtKB-KW"/>
</dbReference>
<dbReference type="KEGG" id="tab:CIG75_17335"/>
<dbReference type="AlphaFoldDB" id="A0A223D4V8"/>
<dbReference type="Pfam" id="PF13535">
    <property type="entry name" value="ATP-grasp_4"/>
    <property type="match status" value="1"/>
</dbReference>
<evidence type="ECO:0000313" key="6">
    <source>
        <dbReference type="EMBL" id="ASS76550.1"/>
    </source>
</evidence>
<keyword evidence="2 4" id="KW-0547">Nucleotide-binding</keyword>
<dbReference type="GO" id="GO:0005524">
    <property type="term" value="F:ATP binding"/>
    <property type="evidence" value="ECO:0007669"/>
    <property type="project" value="UniProtKB-UniRule"/>
</dbReference>
<keyword evidence="7" id="KW-1185">Reference proteome</keyword>
<dbReference type="GO" id="GO:0046872">
    <property type="term" value="F:metal ion binding"/>
    <property type="evidence" value="ECO:0007669"/>
    <property type="project" value="InterPro"/>
</dbReference>
<evidence type="ECO:0000256" key="2">
    <source>
        <dbReference type="ARBA" id="ARBA00022741"/>
    </source>
</evidence>
<dbReference type="InterPro" id="IPR011761">
    <property type="entry name" value="ATP-grasp"/>
</dbReference>
<accession>A0A223D4V8</accession>
<evidence type="ECO:0000313" key="7">
    <source>
        <dbReference type="Proteomes" id="UP000214688"/>
    </source>
</evidence>
<dbReference type="InterPro" id="IPR052032">
    <property type="entry name" value="ATP-dep_AA_Ligase"/>
</dbReference>
<gene>
    <name evidence="6" type="ORF">CIG75_17335</name>
</gene>
<feature type="domain" description="ATP-grasp" evidence="5">
    <location>
        <begin position="135"/>
        <end position="358"/>
    </location>
</feature>
<dbReference type="PANTHER" id="PTHR43585">
    <property type="entry name" value="FUMIPYRROLE BIOSYNTHESIS PROTEIN C"/>
    <property type="match status" value="1"/>
</dbReference>
<dbReference type="PROSITE" id="PS50975">
    <property type="entry name" value="ATP_GRASP"/>
    <property type="match status" value="1"/>
</dbReference>
<dbReference type="SUPFAM" id="SSF56059">
    <property type="entry name" value="Glutathione synthetase ATP-binding domain-like"/>
    <property type="match status" value="1"/>
</dbReference>
<sequence>MNRPQAIVFIDHAQAVLLTLRAAYAQDQGYRTFLIAPPFEPGPLSAMQNYERDKRDGKPIYERMYMTEDFDMDTLRSYIAEIEQEADIAAFITGNGPFCKDGLVGAHAAILAEERGLPSQGSDALYLANNKYLMRDAFRAGGLNTIDYGLAVDEESAIAEAARIGYPVLMKPINGIASHLIMKCKNEDELRTHFRHAMEKLPGSTFQSFYEGAHSYPTKDGVLIHFDPMRSLLLEQYIPGREVSVEVLITEDRYVPLIMQDKAIVTEEERCVYEDIMITPPMRFTEEECRELEAYAVQAAKTIGLKNSIAHIELRYGENGLGPQVLEINPRLGGGYTHEVLRTMVGLDYVSAYIELMTGTLQAKESYERKTEPHGFFTLFAPHAGFFESVEGLEELKAMPGILNTMHPFAVGTVIPGDEEEAMLLLVWMKAETSEELLATYKRAKEIIKFNIDPTKTSVPLT</sequence>
<evidence type="ECO:0000259" key="5">
    <source>
        <dbReference type="PROSITE" id="PS50975"/>
    </source>
</evidence>
<dbReference type="RefSeq" id="WP_094237783.1">
    <property type="nucleotide sequence ID" value="NZ_CP022657.1"/>
</dbReference>
<reference evidence="6 7" key="1">
    <citation type="journal article" date="2015" name="Int. J. Syst. Evol. Microbiol.">
        <title>Tumebacillus algifaecis sp. nov., isolated from decomposing algal scum.</title>
        <authorList>
            <person name="Wu Y.F."/>
            <person name="Zhang B."/>
            <person name="Xing P."/>
            <person name="Wu Q.L."/>
            <person name="Liu S.J."/>
        </authorList>
    </citation>
    <scope>NUCLEOTIDE SEQUENCE [LARGE SCALE GENOMIC DNA]</scope>
    <source>
        <strain evidence="6 7">THMBR28</strain>
    </source>
</reference>
<proteinExistence type="predicted"/>
<organism evidence="6 7">
    <name type="scientific">Tumebacillus algifaecis</name>
    <dbReference type="NCBI Taxonomy" id="1214604"/>
    <lineage>
        <taxon>Bacteria</taxon>
        <taxon>Bacillati</taxon>
        <taxon>Bacillota</taxon>
        <taxon>Bacilli</taxon>
        <taxon>Bacillales</taxon>
        <taxon>Alicyclobacillaceae</taxon>
        <taxon>Tumebacillus</taxon>
    </lineage>
</organism>
<dbReference type="Gene3D" id="3.30.470.20">
    <property type="entry name" value="ATP-grasp fold, B domain"/>
    <property type="match status" value="1"/>
</dbReference>
<dbReference type="Proteomes" id="UP000214688">
    <property type="component" value="Chromosome"/>
</dbReference>
<evidence type="ECO:0000256" key="1">
    <source>
        <dbReference type="ARBA" id="ARBA00022598"/>
    </source>
</evidence>
<protein>
    <recommendedName>
        <fullName evidence="5">ATP-grasp domain-containing protein</fullName>
    </recommendedName>
</protein>
<dbReference type="EMBL" id="CP022657">
    <property type="protein sequence ID" value="ASS76550.1"/>
    <property type="molecule type" value="Genomic_DNA"/>
</dbReference>
<dbReference type="PANTHER" id="PTHR43585:SF2">
    <property type="entry name" value="ATP-GRASP ENZYME FSQD"/>
    <property type="match status" value="1"/>
</dbReference>
<evidence type="ECO:0000256" key="3">
    <source>
        <dbReference type="ARBA" id="ARBA00022840"/>
    </source>
</evidence>
<dbReference type="OrthoDB" id="9803907at2"/>
<keyword evidence="1" id="KW-0436">Ligase</keyword>
<name>A0A223D4V8_9BACL</name>
<keyword evidence="3 4" id="KW-0067">ATP-binding</keyword>
<evidence type="ECO:0000256" key="4">
    <source>
        <dbReference type="PROSITE-ProRule" id="PRU00409"/>
    </source>
</evidence>